<dbReference type="SUPFAM" id="SSF56112">
    <property type="entry name" value="Protein kinase-like (PK-like)"/>
    <property type="match status" value="1"/>
</dbReference>
<dbReference type="InterPro" id="IPR008266">
    <property type="entry name" value="Tyr_kinase_AS"/>
</dbReference>
<dbReference type="GO" id="GO:0043235">
    <property type="term" value="C:receptor complex"/>
    <property type="evidence" value="ECO:0007669"/>
    <property type="project" value="TreeGrafter"/>
</dbReference>
<evidence type="ECO:0000313" key="2">
    <source>
        <dbReference type="EMBL" id="PIK41354.1"/>
    </source>
</evidence>
<dbReference type="OrthoDB" id="535945at2759"/>
<dbReference type="InterPro" id="IPR050122">
    <property type="entry name" value="RTK"/>
</dbReference>
<dbReference type="PROSITE" id="PS50011">
    <property type="entry name" value="PROTEIN_KINASE_DOM"/>
    <property type="match status" value="1"/>
</dbReference>
<dbReference type="GO" id="GO:0004714">
    <property type="term" value="F:transmembrane receptor protein tyrosine kinase activity"/>
    <property type="evidence" value="ECO:0007669"/>
    <property type="project" value="TreeGrafter"/>
</dbReference>
<feature type="non-terminal residue" evidence="2">
    <location>
        <position position="1"/>
    </location>
</feature>
<dbReference type="Proteomes" id="UP000230750">
    <property type="component" value="Unassembled WGS sequence"/>
</dbReference>
<accession>A0A2G8K046</accession>
<dbReference type="InterPro" id="IPR000719">
    <property type="entry name" value="Prot_kinase_dom"/>
</dbReference>
<gene>
    <name evidence="2" type="ORF">BSL78_21786</name>
</gene>
<reference evidence="2 3" key="1">
    <citation type="journal article" date="2017" name="PLoS Biol.">
        <title>The sea cucumber genome provides insights into morphological evolution and visceral regeneration.</title>
        <authorList>
            <person name="Zhang X."/>
            <person name="Sun L."/>
            <person name="Yuan J."/>
            <person name="Sun Y."/>
            <person name="Gao Y."/>
            <person name="Zhang L."/>
            <person name="Li S."/>
            <person name="Dai H."/>
            <person name="Hamel J.F."/>
            <person name="Liu C."/>
            <person name="Yu Y."/>
            <person name="Liu S."/>
            <person name="Lin W."/>
            <person name="Guo K."/>
            <person name="Jin S."/>
            <person name="Xu P."/>
            <person name="Storey K.B."/>
            <person name="Huan P."/>
            <person name="Zhang T."/>
            <person name="Zhou Y."/>
            <person name="Zhang J."/>
            <person name="Lin C."/>
            <person name="Li X."/>
            <person name="Xing L."/>
            <person name="Huo D."/>
            <person name="Sun M."/>
            <person name="Wang L."/>
            <person name="Mercier A."/>
            <person name="Li F."/>
            <person name="Yang H."/>
            <person name="Xiang J."/>
        </authorList>
    </citation>
    <scope>NUCLEOTIDE SEQUENCE [LARGE SCALE GENOMIC DNA]</scope>
    <source>
        <strain evidence="2">Shaxun</strain>
        <tissue evidence="2">Muscle</tissue>
    </source>
</reference>
<feature type="domain" description="Protein kinase" evidence="1">
    <location>
        <begin position="1"/>
        <end position="72"/>
    </location>
</feature>
<dbReference type="PROSITE" id="PS00109">
    <property type="entry name" value="PROTEIN_KINASE_TYR"/>
    <property type="match status" value="1"/>
</dbReference>
<dbReference type="InterPro" id="IPR011009">
    <property type="entry name" value="Kinase-like_dom_sf"/>
</dbReference>
<proteinExistence type="predicted"/>
<dbReference type="EMBL" id="MRZV01001026">
    <property type="protein sequence ID" value="PIK41354.1"/>
    <property type="molecule type" value="Genomic_DNA"/>
</dbReference>
<protein>
    <submittedName>
        <fullName evidence="2">Putative tyrosine-protein kinase</fullName>
    </submittedName>
</protein>
<organism evidence="2 3">
    <name type="scientific">Stichopus japonicus</name>
    <name type="common">Sea cucumber</name>
    <dbReference type="NCBI Taxonomy" id="307972"/>
    <lineage>
        <taxon>Eukaryota</taxon>
        <taxon>Metazoa</taxon>
        <taxon>Echinodermata</taxon>
        <taxon>Eleutherozoa</taxon>
        <taxon>Echinozoa</taxon>
        <taxon>Holothuroidea</taxon>
        <taxon>Aspidochirotacea</taxon>
        <taxon>Aspidochirotida</taxon>
        <taxon>Stichopodidae</taxon>
        <taxon>Apostichopus</taxon>
    </lineage>
</organism>
<dbReference type="GO" id="GO:0005524">
    <property type="term" value="F:ATP binding"/>
    <property type="evidence" value="ECO:0007669"/>
    <property type="project" value="InterPro"/>
</dbReference>
<dbReference type="GO" id="GO:0007169">
    <property type="term" value="P:cell surface receptor protein tyrosine kinase signaling pathway"/>
    <property type="evidence" value="ECO:0007669"/>
    <property type="project" value="TreeGrafter"/>
</dbReference>
<keyword evidence="2" id="KW-0808">Transferase</keyword>
<name>A0A2G8K046_STIJA</name>
<keyword evidence="3" id="KW-1185">Reference proteome</keyword>
<sequence>AHIQGKRFYHGDLAARNVLVGEGLTIKIADFGLADDIYTRGYKRRATEQKIPVKWCSLETILNGICSSEGDA</sequence>
<evidence type="ECO:0000259" key="1">
    <source>
        <dbReference type="PROSITE" id="PS50011"/>
    </source>
</evidence>
<dbReference type="PANTHER" id="PTHR24416">
    <property type="entry name" value="TYROSINE-PROTEIN KINASE RECEPTOR"/>
    <property type="match status" value="1"/>
</dbReference>
<comment type="caution">
    <text evidence="2">The sequence shown here is derived from an EMBL/GenBank/DDBJ whole genome shotgun (WGS) entry which is preliminary data.</text>
</comment>
<keyword evidence="2" id="KW-0418">Kinase</keyword>
<dbReference type="Gene3D" id="1.10.510.10">
    <property type="entry name" value="Transferase(Phosphotransferase) domain 1"/>
    <property type="match status" value="1"/>
</dbReference>
<dbReference type="AlphaFoldDB" id="A0A2G8K046"/>
<evidence type="ECO:0000313" key="3">
    <source>
        <dbReference type="Proteomes" id="UP000230750"/>
    </source>
</evidence>
<dbReference type="STRING" id="307972.A0A2G8K046"/>
<dbReference type="Pfam" id="PF07714">
    <property type="entry name" value="PK_Tyr_Ser-Thr"/>
    <property type="match status" value="1"/>
</dbReference>
<dbReference type="InterPro" id="IPR001245">
    <property type="entry name" value="Ser-Thr/Tyr_kinase_cat_dom"/>
</dbReference>
<dbReference type="GO" id="GO:0005886">
    <property type="term" value="C:plasma membrane"/>
    <property type="evidence" value="ECO:0007669"/>
    <property type="project" value="TreeGrafter"/>
</dbReference>
<dbReference type="PANTHER" id="PTHR24416:SF620">
    <property type="entry name" value="TYROSINE-PROTEIN KINASE RECEPTOR TORSO"/>
    <property type="match status" value="1"/>
</dbReference>